<protein>
    <submittedName>
        <fullName evidence="4">Zinc-ribbon domain-containing protein</fullName>
    </submittedName>
</protein>
<dbReference type="EMBL" id="JAFEJU010000003">
    <property type="protein sequence ID" value="MBT1174964.1"/>
    <property type="molecule type" value="Genomic_DNA"/>
</dbReference>
<dbReference type="Proteomes" id="UP000711736">
    <property type="component" value="Unassembled WGS sequence"/>
</dbReference>
<feature type="domain" description="Zinc-ribbon" evidence="3">
    <location>
        <begin position="12"/>
        <end position="34"/>
    </location>
</feature>
<evidence type="ECO:0000259" key="3">
    <source>
        <dbReference type="Pfam" id="PF13240"/>
    </source>
</evidence>
<name>A0ABS5UWJ3_9BIFI</name>
<evidence type="ECO:0000256" key="1">
    <source>
        <dbReference type="SAM" id="MobiDB-lite"/>
    </source>
</evidence>
<keyword evidence="5" id="KW-1185">Reference proteome</keyword>
<evidence type="ECO:0000313" key="5">
    <source>
        <dbReference type="Proteomes" id="UP000711736"/>
    </source>
</evidence>
<dbReference type="InterPro" id="IPR026870">
    <property type="entry name" value="Zinc_ribbon_dom"/>
</dbReference>
<proteinExistence type="predicted"/>
<evidence type="ECO:0000313" key="4">
    <source>
        <dbReference type="EMBL" id="MBT1174964.1"/>
    </source>
</evidence>
<accession>A0ABS5UWJ3</accession>
<feature type="region of interest" description="Disordered" evidence="1">
    <location>
        <begin position="72"/>
        <end position="93"/>
    </location>
</feature>
<sequence>MRKNKERTGAMFCHKCGAQAVPGQQFCPQCGTKLVAAEVGAMPLASAQVPSAQVPSAQVASAQSLQSSVLSQISPQSSTPQSPGSGPFVQQAVGSSAAGAQPGAMPNSAPSVAAVATAATAKSSGWNSLDKNTRLVVIAAACVVVLAFCVFFYLRVSHRSFQGAIDSCQSQFDSEHWNLNVNEDPSMFEISDGGKTLTAEITDYNADIATCVFDKLGMPDSVHAKMSKTRALDGTLTDSWGGIKATWMYDGETMSVVLER</sequence>
<comment type="caution">
    <text evidence="4">The sequence shown here is derived from an EMBL/GenBank/DDBJ whole genome shotgun (WGS) entry which is preliminary data.</text>
</comment>
<dbReference type="Pfam" id="PF13240">
    <property type="entry name" value="Zn_Ribbon_1"/>
    <property type="match status" value="1"/>
</dbReference>
<keyword evidence="2" id="KW-0472">Membrane</keyword>
<dbReference type="RefSeq" id="WP_214376189.1">
    <property type="nucleotide sequence ID" value="NZ_JAFEJU010000003.1"/>
</dbReference>
<gene>
    <name evidence="4" type="ORF">JS530_05520</name>
</gene>
<feature type="transmembrane region" description="Helical" evidence="2">
    <location>
        <begin position="135"/>
        <end position="154"/>
    </location>
</feature>
<evidence type="ECO:0000256" key="2">
    <source>
        <dbReference type="SAM" id="Phobius"/>
    </source>
</evidence>
<keyword evidence="2" id="KW-0812">Transmembrane</keyword>
<reference evidence="4 5" key="1">
    <citation type="journal article" date="2021" name="Environ. Microbiol.">
        <title>Genetic insights into the dark matter of the mammalian gut microbiota through targeted genome reconstruction.</title>
        <authorList>
            <person name="Lugli G.A."/>
            <person name="Alessandri G."/>
            <person name="Milani C."/>
            <person name="Viappiani A."/>
            <person name="Fontana F."/>
            <person name="Tarracchini C."/>
            <person name="Mancabelli L."/>
            <person name="Argentini C."/>
            <person name="Ruiz L."/>
            <person name="Margolles A."/>
            <person name="van Sinderen D."/>
            <person name="Turroni F."/>
            <person name="Ventura M."/>
        </authorList>
    </citation>
    <scope>NUCLEOTIDE SEQUENCE [LARGE SCALE GENOMIC DNA]</scope>
    <source>
        <strain evidence="4 5">LC6</strain>
    </source>
</reference>
<keyword evidence="2" id="KW-1133">Transmembrane helix</keyword>
<organism evidence="4 5">
    <name type="scientific">Bifidobacterium colobi</name>
    <dbReference type="NCBI Taxonomy" id="2809026"/>
    <lineage>
        <taxon>Bacteria</taxon>
        <taxon>Bacillati</taxon>
        <taxon>Actinomycetota</taxon>
        <taxon>Actinomycetes</taxon>
        <taxon>Bifidobacteriales</taxon>
        <taxon>Bifidobacteriaceae</taxon>
        <taxon>Bifidobacterium</taxon>
    </lineage>
</organism>